<feature type="chain" id="PRO_5021322207" evidence="1">
    <location>
        <begin position="22"/>
        <end position="65"/>
    </location>
</feature>
<organism evidence="2 3">
    <name type="scientific">Hymenobacter elongatus</name>
    <dbReference type="NCBI Taxonomy" id="877208"/>
    <lineage>
        <taxon>Bacteria</taxon>
        <taxon>Pseudomonadati</taxon>
        <taxon>Bacteroidota</taxon>
        <taxon>Cytophagia</taxon>
        <taxon>Cytophagales</taxon>
        <taxon>Hymenobacteraceae</taxon>
        <taxon>Hymenobacter</taxon>
    </lineage>
</organism>
<dbReference type="AlphaFoldDB" id="A0A4Z0PHT6"/>
<dbReference type="EMBL" id="SRLD01000048">
    <property type="protein sequence ID" value="TGE13851.1"/>
    <property type="molecule type" value="Genomic_DNA"/>
</dbReference>
<protein>
    <submittedName>
        <fullName evidence="2">Uncharacterized protein</fullName>
    </submittedName>
</protein>
<name>A0A4Z0PHT6_9BACT</name>
<gene>
    <name evidence="2" type="ORF">E5J99_18520</name>
</gene>
<keyword evidence="1" id="KW-0732">Signal</keyword>
<evidence type="ECO:0000313" key="3">
    <source>
        <dbReference type="Proteomes" id="UP000297739"/>
    </source>
</evidence>
<keyword evidence="3" id="KW-1185">Reference proteome</keyword>
<comment type="caution">
    <text evidence="2">The sequence shown here is derived from an EMBL/GenBank/DDBJ whole genome shotgun (WGS) entry which is preliminary data.</text>
</comment>
<reference evidence="2 3" key="1">
    <citation type="submission" date="2019-04" db="EMBL/GenBank/DDBJ databases">
        <authorList>
            <person name="Feng G."/>
            <person name="Zhang J."/>
            <person name="Zhu H."/>
        </authorList>
    </citation>
    <scope>NUCLEOTIDE SEQUENCE [LARGE SCALE GENOMIC DNA]</scope>
    <source>
        <strain evidence="2 3">JCM 17223</strain>
    </source>
</reference>
<evidence type="ECO:0000256" key="1">
    <source>
        <dbReference type="SAM" id="SignalP"/>
    </source>
</evidence>
<proteinExistence type="predicted"/>
<feature type="signal peptide" evidence="1">
    <location>
        <begin position="1"/>
        <end position="21"/>
    </location>
</feature>
<evidence type="ECO:0000313" key="2">
    <source>
        <dbReference type="EMBL" id="TGE13851.1"/>
    </source>
</evidence>
<sequence length="65" mass="6862">MRHFFPTLMLLSLLALPGCNVEGCTDDEVPTPACYSGTVVGTTCMDGALIEVNSQYAIGKPLSPD</sequence>
<dbReference type="Proteomes" id="UP000297739">
    <property type="component" value="Unassembled WGS sequence"/>
</dbReference>
<accession>A0A4Z0PHT6</accession>